<evidence type="ECO:0000259" key="2">
    <source>
        <dbReference type="Pfam" id="PF00188"/>
    </source>
</evidence>
<keyword evidence="1" id="KW-0732">Signal</keyword>
<name>A0A0G3H2X5_9CORY</name>
<dbReference type="OrthoDB" id="4407896at2"/>
<reference evidence="4" key="2">
    <citation type="submission" date="2015-05" db="EMBL/GenBank/DDBJ databases">
        <title>Complete genome sequence of Corynebacterium mustelae DSM 45274, isolated from various tissues of a male ferret with lethal sepsis.</title>
        <authorList>
            <person name="Ruckert C."/>
            <person name="Albersmeier A."/>
            <person name="Winkler A."/>
            <person name="Tauch A."/>
        </authorList>
    </citation>
    <scope>NUCLEOTIDE SEQUENCE [LARGE SCALE GENOMIC DNA]</scope>
    <source>
        <strain evidence="4">DSM 45274</strain>
    </source>
</reference>
<feature type="signal peptide" evidence="1">
    <location>
        <begin position="1"/>
        <end position="29"/>
    </location>
</feature>
<feature type="chain" id="PRO_5002554697" evidence="1">
    <location>
        <begin position="30"/>
        <end position="171"/>
    </location>
</feature>
<dbReference type="CDD" id="cd05379">
    <property type="entry name" value="CAP_bacterial"/>
    <property type="match status" value="1"/>
</dbReference>
<dbReference type="Proteomes" id="UP000035199">
    <property type="component" value="Chromosome"/>
</dbReference>
<dbReference type="InterPro" id="IPR035940">
    <property type="entry name" value="CAP_sf"/>
</dbReference>
<dbReference type="SUPFAM" id="SSF55797">
    <property type="entry name" value="PR-1-like"/>
    <property type="match status" value="1"/>
</dbReference>
<protein>
    <submittedName>
        <fullName evidence="3">Cysteine-rich secretory protein family</fullName>
    </submittedName>
</protein>
<proteinExistence type="predicted"/>
<dbReference type="KEGG" id="cmv:CMUST_09130"/>
<reference evidence="3 4" key="1">
    <citation type="journal article" date="2015" name="Genome Announc.">
        <title>Complete Genome Sequence of the Type Strain Corynebacterium mustelae DSM 45274, Isolated from Various Tissues of a Male Ferret with Lethal Sepsis.</title>
        <authorList>
            <person name="Ruckert C."/>
            <person name="Eimer J."/>
            <person name="Winkler A."/>
            <person name="Tauch A."/>
        </authorList>
    </citation>
    <scope>NUCLEOTIDE SEQUENCE [LARGE SCALE GENOMIC DNA]</scope>
    <source>
        <strain evidence="3 4">DSM 45274</strain>
    </source>
</reference>
<sequence length="171" mass="18823">MRTISKLKKITVSALTCLSIATLSPTAQAQNPFDIALEQAHGLGNHIRFTQFPGQAPSIEQLKVDTFNEMNRVRIAHGKRPIARDLGFEPQAQGWAQYMAATGTYAHSIRNDGSGEVIWTTDQWNAQLIIATFMASPSHNRALMSDVPNIGGIGIARGFGNQIYIVIQNRY</sequence>
<dbReference type="AlphaFoldDB" id="A0A0G3H2X5"/>
<dbReference type="Pfam" id="PF00188">
    <property type="entry name" value="CAP"/>
    <property type="match status" value="1"/>
</dbReference>
<evidence type="ECO:0000313" key="3">
    <source>
        <dbReference type="EMBL" id="AKK06143.1"/>
    </source>
</evidence>
<feature type="domain" description="SCP" evidence="2">
    <location>
        <begin position="68"/>
        <end position="167"/>
    </location>
</feature>
<dbReference type="InterPro" id="IPR014044">
    <property type="entry name" value="CAP_dom"/>
</dbReference>
<accession>A0A0G3H2X5</accession>
<organism evidence="3 4">
    <name type="scientific">Corynebacterium mustelae</name>
    <dbReference type="NCBI Taxonomy" id="571915"/>
    <lineage>
        <taxon>Bacteria</taxon>
        <taxon>Bacillati</taxon>
        <taxon>Actinomycetota</taxon>
        <taxon>Actinomycetes</taxon>
        <taxon>Mycobacteriales</taxon>
        <taxon>Corynebacteriaceae</taxon>
        <taxon>Corynebacterium</taxon>
    </lineage>
</organism>
<dbReference type="EMBL" id="CP011542">
    <property type="protein sequence ID" value="AKK06143.1"/>
    <property type="molecule type" value="Genomic_DNA"/>
</dbReference>
<evidence type="ECO:0000313" key="4">
    <source>
        <dbReference type="Proteomes" id="UP000035199"/>
    </source>
</evidence>
<dbReference type="RefSeq" id="WP_047262228.1">
    <property type="nucleotide sequence ID" value="NZ_CP011542.1"/>
</dbReference>
<dbReference type="PATRIC" id="fig|571915.4.peg.1936"/>
<evidence type="ECO:0000256" key="1">
    <source>
        <dbReference type="SAM" id="SignalP"/>
    </source>
</evidence>
<keyword evidence="4" id="KW-1185">Reference proteome</keyword>
<dbReference type="Gene3D" id="3.40.33.10">
    <property type="entry name" value="CAP"/>
    <property type="match status" value="1"/>
</dbReference>
<gene>
    <name evidence="3" type="ORF">CMUST_09130</name>
</gene>